<feature type="region of interest" description="Disordered" evidence="2">
    <location>
        <begin position="280"/>
        <end position="303"/>
    </location>
</feature>
<proteinExistence type="inferred from homology"/>
<dbReference type="Pfam" id="PF04938">
    <property type="entry name" value="SIP1"/>
    <property type="match status" value="1"/>
</dbReference>
<dbReference type="GO" id="GO:0000387">
    <property type="term" value="P:spliceosomal snRNP assembly"/>
    <property type="evidence" value="ECO:0007669"/>
    <property type="project" value="InterPro"/>
</dbReference>
<dbReference type="OMA" id="IMYSRKE"/>
<evidence type="ECO:0000313" key="3">
    <source>
        <dbReference type="EMBL" id="PSS35902.1"/>
    </source>
</evidence>
<dbReference type="Proteomes" id="UP000241394">
    <property type="component" value="Chromosome LG1"/>
</dbReference>
<dbReference type="STRING" id="1590841.A0A2R6S0V7"/>
<dbReference type="PANTHER" id="PTHR12794">
    <property type="entry name" value="GEMIN2"/>
    <property type="match status" value="1"/>
</dbReference>
<reference evidence="3 4" key="1">
    <citation type="submission" date="2017-07" db="EMBL/GenBank/DDBJ databases">
        <title>An improved, manually edited Actinidia chinensis var. chinensis (kiwifruit) genome highlights the challenges associated with draft genomes and gene prediction in plants.</title>
        <authorList>
            <person name="Pilkington S."/>
            <person name="Crowhurst R."/>
            <person name="Hilario E."/>
            <person name="Nardozza S."/>
            <person name="Fraser L."/>
            <person name="Peng Y."/>
            <person name="Gunaseelan K."/>
            <person name="Simpson R."/>
            <person name="Tahir J."/>
            <person name="Deroles S."/>
            <person name="Templeton K."/>
            <person name="Luo Z."/>
            <person name="Davy M."/>
            <person name="Cheng C."/>
            <person name="Mcneilage M."/>
            <person name="Scaglione D."/>
            <person name="Liu Y."/>
            <person name="Zhang Q."/>
            <person name="Datson P."/>
            <person name="De Silva N."/>
            <person name="Gardiner S."/>
            <person name="Bassett H."/>
            <person name="Chagne D."/>
            <person name="Mccallum J."/>
            <person name="Dzierzon H."/>
            <person name="Deng C."/>
            <person name="Wang Y.-Y."/>
            <person name="Barron N."/>
            <person name="Manako K."/>
            <person name="Bowen J."/>
            <person name="Foster T."/>
            <person name="Erridge Z."/>
            <person name="Tiffin H."/>
            <person name="Waite C."/>
            <person name="Davies K."/>
            <person name="Grierson E."/>
            <person name="Laing W."/>
            <person name="Kirk R."/>
            <person name="Chen X."/>
            <person name="Wood M."/>
            <person name="Montefiori M."/>
            <person name="Brummell D."/>
            <person name="Schwinn K."/>
            <person name="Catanach A."/>
            <person name="Fullerton C."/>
            <person name="Li D."/>
            <person name="Meiyalaghan S."/>
            <person name="Nieuwenhuizen N."/>
            <person name="Read N."/>
            <person name="Prakash R."/>
            <person name="Hunter D."/>
            <person name="Zhang H."/>
            <person name="Mckenzie M."/>
            <person name="Knabel M."/>
            <person name="Harris A."/>
            <person name="Allan A."/>
            <person name="Chen A."/>
            <person name="Janssen B."/>
            <person name="Plunkett B."/>
            <person name="Dwamena C."/>
            <person name="Voogd C."/>
            <person name="Leif D."/>
            <person name="Lafferty D."/>
            <person name="Souleyre E."/>
            <person name="Varkonyi-Gasic E."/>
            <person name="Gambi F."/>
            <person name="Hanley J."/>
            <person name="Yao J.-L."/>
            <person name="Cheung J."/>
            <person name="David K."/>
            <person name="Warren B."/>
            <person name="Marsh K."/>
            <person name="Snowden K."/>
            <person name="Lin-Wang K."/>
            <person name="Brian L."/>
            <person name="Martinez-Sanchez M."/>
            <person name="Wang M."/>
            <person name="Ileperuma N."/>
            <person name="Macnee N."/>
            <person name="Campin R."/>
            <person name="Mcatee P."/>
            <person name="Drummond R."/>
            <person name="Espley R."/>
            <person name="Ireland H."/>
            <person name="Wu R."/>
            <person name="Atkinson R."/>
            <person name="Karunairetnam S."/>
            <person name="Bulley S."/>
            <person name="Chunkath S."/>
            <person name="Hanley Z."/>
            <person name="Storey R."/>
            <person name="Thrimawithana A."/>
            <person name="Thomson S."/>
            <person name="David C."/>
            <person name="Testolin R."/>
        </authorList>
    </citation>
    <scope>NUCLEOTIDE SEQUENCE [LARGE SCALE GENOMIC DNA]</scope>
    <source>
        <strain evidence="4">cv. Red5</strain>
        <tissue evidence="3">Young leaf</tissue>
    </source>
</reference>
<organism evidence="3 4">
    <name type="scientific">Actinidia chinensis var. chinensis</name>
    <name type="common">Chinese soft-hair kiwi</name>
    <dbReference type="NCBI Taxonomy" id="1590841"/>
    <lineage>
        <taxon>Eukaryota</taxon>
        <taxon>Viridiplantae</taxon>
        <taxon>Streptophyta</taxon>
        <taxon>Embryophyta</taxon>
        <taxon>Tracheophyta</taxon>
        <taxon>Spermatophyta</taxon>
        <taxon>Magnoliopsida</taxon>
        <taxon>eudicotyledons</taxon>
        <taxon>Gunneridae</taxon>
        <taxon>Pentapetalae</taxon>
        <taxon>asterids</taxon>
        <taxon>Ericales</taxon>
        <taxon>Actinidiaceae</taxon>
        <taxon>Actinidia</taxon>
    </lineage>
</organism>
<protein>
    <submittedName>
        <fullName evidence="3">Gem-associated protein</fullName>
    </submittedName>
</protein>
<dbReference type="AlphaFoldDB" id="A0A2R6S0V7"/>
<dbReference type="InParanoid" id="A0A2R6S0V7"/>
<evidence type="ECO:0000256" key="1">
    <source>
        <dbReference type="ARBA" id="ARBA00025758"/>
    </source>
</evidence>
<gene>
    <name evidence="3" type="ORF">CEY00_Acc00213</name>
</gene>
<dbReference type="GO" id="GO:0005634">
    <property type="term" value="C:nucleus"/>
    <property type="evidence" value="ECO:0007669"/>
    <property type="project" value="TreeGrafter"/>
</dbReference>
<feature type="region of interest" description="Disordered" evidence="2">
    <location>
        <begin position="1"/>
        <end position="84"/>
    </location>
</feature>
<accession>A0A2R6S0V7</accession>
<feature type="compositionally biased region" description="Basic and acidic residues" evidence="2">
    <location>
        <begin position="72"/>
        <end position="84"/>
    </location>
</feature>
<dbReference type="GO" id="GO:0032797">
    <property type="term" value="C:SMN complex"/>
    <property type="evidence" value="ECO:0007669"/>
    <property type="project" value="TreeGrafter"/>
</dbReference>
<feature type="region of interest" description="Disordered" evidence="2">
    <location>
        <begin position="608"/>
        <end position="629"/>
    </location>
</feature>
<dbReference type="FunCoup" id="A0A2R6S0V7">
    <property type="interactions" value="1522"/>
</dbReference>
<dbReference type="InterPro" id="IPR035426">
    <property type="entry name" value="Gemin2/Brr1"/>
</dbReference>
<dbReference type="OrthoDB" id="428895at2759"/>
<sequence>MADSLDCDTSPGFKRRISELSDTENPESILEAHHSDSLLSEQQSSAIASAKEETESEKALLKKSKCSSSDESEPKLVQENQETKGDELGFRNGVVLKMKSCDGEGVVGELGSQFVSEKEKELKNCDVGCSGYREFGESSSRLSTSFVTFDEIGSKSCLRNKEECFGESKVEPVADAMIHVLKKSEIMGDDIKIEEGFDNSLCFVDRKLGTVAIDNSDGKGSVCGGLKGNDETRKCVLKIEVIDETAVIDTTACEVGNGIGKEKGLMGCDTNIHNNVMKQETDGMRERRPRRRGKSARKLSGTNGKETILTQMGEVQNECGKRGDEAKRAYSRKVLEDLRFVNLEAQMKKWVEVYCGLGPIVAREYDSLIDSKSQKHIQLNFDPRHQFAKKEKNTPGILGEDCSQTMDNMNPLNPACGLSASGEGDYKGVERECSEEDDSDDDYSSIQRPAFLVIGEPDFDSGPPQDGLEYLRRVRWEAAQVPKVKVAKLERSQLNKEQTAYMPQIPDIEKCPQHLLPLKEWEDTFIADFSDLRMALSRLEGSSAEISAKLLFPFTTHPEESSNQLPESIIFEKFDNATAVGVESSEALNPSILENSILPQCSSIVDENNASPSLENPNPKSSMSGSCSDSPSLSMILGMDSVTRLAMLRKRIGLIEKMSSLSRSDGVWLFALCSAIDTPLDADTCAALRCLLRKCSSLRAGKSELEDEVVMLNILATITGKYFGQSEF</sequence>
<comment type="caution">
    <text evidence="3">The sequence shown here is derived from an EMBL/GenBank/DDBJ whole genome shotgun (WGS) entry which is preliminary data.</text>
</comment>
<feature type="compositionally biased region" description="Basic and acidic residues" evidence="2">
    <location>
        <begin position="50"/>
        <end position="60"/>
    </location>
</feature>
<feature type="compositionally biased region" description="Polar residues" evidence="2">
    <location>
        <begin position="608"/>
        <end position="620"/>
    </location>
</feature>
<dbReference type="PANTHER" id="PTHR12794:SF0">
    <property type="entry name" value="GEM-ASSOCIATED PROTEIN 2"/>
    <property type="match status" value="1"/>
</dbReference>
<comment type="similarity">
    <text evidence="1">Belongs to the gemin-2 family.</text>
</comment>
<dbReference type="EMBL" id="NKQK01000001">
    <property type="protein sequence ID" value="PSS35902.1"/>
    <property type="molecule type" value="Genomic_DNA"/>
</dbReference>
<keyword evidence="4" id="KW-1185">Reference proteome</keyword>
<evidence type="ECO:0000313" key="4">
    <source>
        <dbReference type="Proteomes" id="UP000241394"/>
    </source>
</evidence>
<reference evidence="4" key="2">
    <citation type="journal article" date="2018" name="BMC Genomics">
        <title>A manually annotated Actinidia chinensis var. chinensis (kiwifruit) genome highlights the challenges associated with draft genomes and gene prediction in plants.</title>
        <authorList>
            <person name="Pilkington S.M."/>
            <person name="Crowhurst R."/>
            <person name="Hilario E."/>
            <person name="Nardozza S."/>
            <person name="Fraser L."/>
            <person name="Peng Y."/>
            <person name="Gunaseelan K."/>
            <person name="Simpson R."/>
            <person name="Tahir J."/>
            <person name="Deroles S.C."/>
            <person name="Templeton K."/>
            <person name="Luo Z."/>
            <person name="Davy M."/>
            <person name="Cheng C."/>
            <person name="McNeilage M."/>
            <person name="Scaglione D."/>
            <person name="Liu Y."/>
            <person name="Zhang Q."/>
            <person name="Datson P."/>
            <person name="De Silva N."/>
            <person name="Gardiner S.E."/>
            <person name="Bassett H."/>
            <person name="Chagne D."/>
            <person name="McCallum J."/>
            <person name="Dzierzon H."/>
            <person name="Deng C."/>
            <person name="Wang Y.Y."/>
            <person name="Barron L."/>
            <person name="Manako K."/>
            <person name="Bowen J."/>
            <person name="Foster T.M."/>
            <person name="Erridge Z.A."/>
            <person name="Tiffin H."/>
            <person name="Waite C.N."/>
            <person name="Davies K.M."/>
            <person name="Grierson E.P."/>
            <person name="Laing W.A."/>
            <person name="Kirk R."/>
            <person name="Chen X."/>
            <person name="Wood M."/>
            <person name="Montefiori M."/>
            <person name="Brummell D.A."/>
            <person name="Schwinn K.E."/>
            <person name="Catanach A."/>
            <person name="Fullerton C."/>
            <person name="Li D."/>
            <person name="Meiyalaghan S."/>
            <person name="Nieuwenhuizen N."/>
            <person name="Read N."/>
            <person name="Prakash R."/>
            <person name="Hunter D."/>
            <person name="Zhang H."/>
            <person name="McKenzie M."/>
            <person name="Knabel M."/>
            <person name="Harris A."/>
            <person name="Allan A.C."/>
            <person name="Gleave A."/>
            <person name="Chen A."/>
            <person name="Janssen B.J."/>
            <person name="Plunkett B."/>
            <person name="Ampomah-Dwamena C."/>
            <person name="Voogd C."/>
            <person name="Leif D."/>
            <person name="Lafferty D."/>
            <person name="Souleyre E.J.F."/>
            <person name="Varkonyi-Gasic E."/>
            <person name="Gambi F."/>
            <person name="Hanley J."/>
            <person name="Yao J.L."/>
            <person name="Cheung J."/>
            <person name="David K.M."/>
            <person name="Warren B."/>
            <person name="Marsh K."/>
            <person name="Snowden K.C."/>
            <person name="Lin-Wang K."/>
            <person name="Brian L."/>
            <person name="Martinez-Sanchez M."/>
            <person name="Wang M."/>
            <person name="Ileperuma N."/>
            <person name="Macnee N."/>
            <person name="Campin R."/>
            <person name="McAtee P."/>
            <person name="Drummond R.S.M."/>
            <person name="Espley R.V."/>
            <person name="Ireland H.S."/>
            <person name="Wu R."/>
            <person name="Atkinson R.G."/>
            <person name="Karunairetnam S."/>
            <person name="Bulley S."/>
            <person name="Chunkath S."/>
            <person name="Hanley Z."/>
            <person name="Storey R."/>
            <person name="Thrimawithana A.H."/>
            <person name="Thomson S."/>
            <person name="David C."/>
            <person name="Testolin R."/>
            <person name="Huang H."/>
            <person name="Hellens R.P."/>
            <person name="Schaffer R.J."/>
        </authorList>
    </citation>
    <scope>NUCLEOTIDE SEQUENCE [LARGE SCALE GENOMIC DNA]</scope>
    <source>
        <strain evidence="4">cv. Red5</strain>
    </source>
</reference>
<dbReference type="Gramene" id="PSS35902">
    <property type="protein sequence ID" value="PSS35902"/>
    <property type="gene ID" value="CEY00_Acc00213"/>
</dbReference>
<feature type="compositionally biased region" description="Basic residues" evidence="2">
    <location>
        <begin position="287"/>
        <end position="297"/>
    </location>
</feature>
<evidence type="ECO:0000256" key="2">
    <source>
        <dbReference type="SAM" id="MobiDB-lite"/>
    </source>
</evidence>
<dbReference type="Gene3D" id="1.20.58.1070">
    <property type="match status" value="1"/>
</dbReference>
<name>A0A2R6S0V7_ACTCC</name>